<dbReference type="GO" id="GO:0004521">
    <property type="term" value="F:RNA endonuclease activity"/>
    <property type="evidence" value="ECO:0007669"/>
    <property type="project" value="UniProtKB-UniRule"/>
</dbReference>
<dbReference type="RefSeq" id="XP_016625998.1">
    <property type="nucleotide sequence ID" value="XM_016758749.1"/>
</dbReference>
<evidence type="ECO:0000259" key="10">
    <source>
        <dbReference type="Pfam" id="PF08772"/>
    </source>
</evidence>
<sequence>MTDSSPVSQETEKKPVHTIILDASPLLLNTPGISTLVANGHVLVTTPSVLAEIKTEEARIRVETLYKPFLTIRSPNPESLKVVREFARKTGDGAVLSHTDFEILALAYEIECERNGGNWRLRTTPGQKRLNGGPPPPQDAVKEGESQDQILSTENAEEDVENEAEKELDFIEDKVETMTLEEPESQKQANAEESIGAGDDGTEAATQPSALPSEIISKQPTENEEDSNSDEGWITPSNIKRRQALDESGNSRSSQSLPKHLQVATMTGDFAMQNVLLQMNLNLISTKTCQRISQIKQFILRCHACFSTTRDLSKQFCPRCGKPTLTRVTCTTNDKGEVKLHLKKNMQWNNKGNVFSVPKPTSGSANQKWRGPRHGGGGQGGWGNELILAEDQKEYVRAMAQMKRDTRREKDLMDEDILPGILSGGRGHTTGRPRVGAGRTVNSRKR</sequence>
<feature type="region of interest" description="Disordered" evidence="9">
    <location>
        <begin position="117"/>
        <end position="165"/>
    </location>
</feature>
<keyword evidence="13" id="KW-1185">Reference proteome</keyword>
<dbReference type="InterPro" id="IPR036283">
    <property type="entry name" value="NOB1_Zf-like_sf"/>
</dbReference>
<dbReference type="GO" id="GO:0005730">
    <property type="term" value="C:nucleolus"/>
    <property type="evidence" value="ECO:0007669"/>
    <property type="project" value="UniProtKB-SubCell"/>
</dbReference>
<accession>A0A0D2IRE1</accession>
<dbReference type="Gene3D" id="3.40.50.1010">
    <property type="entry name" value="5'-nuclease"/>
    <property type="match status" value="1"/>
</dbReference>
<feature type="compositionally biased region" description="Polar residues" evidence="9">
    <location>
        <begin position="350"/>
        <end position="367"/>
    </location>
</feature>
<evidence type="ECO:0000256" key="4">
    <source>
        <dbReference type="ARBA" id="ARBA00022801"/>
    </source>
</evidence>
<evidence type="ECO:0000256" key="2">
    <source>
        <dbReference type="ARBA" id="ARBA00022722"/>
    </source>
</evidence>
<evidence type="ECO:0000256" key="5">
    <source>
        <dbReference type="ARBA" id="ARBA00022833"/>
    </source>
</evidence>
<keyword evidence="5 7" id="KW-0862">Zinc</keyword>
<keyword evidence="3 7" id="KW-0479">Metal-binding</keyword>
<evidence type="ECO:0000256" key="6">
    <source>
        <dbReference type="ARBA" id="ARBA00023242"/>
    </source>
</evidence>
<evidence type="ECO:0000313" key="13">
    <source>
        <dbReference type="Proteomes" id="UP000053789"/>
    </source>
</evidence>
<dbReference type="InterPro" id="IPR017117">
    <property type="entry name" value="Nob1_euk"/>
</dbReference>
<reference evidence="12" key="1">
    <citation type="submission" date="2015-01" db="EMBL/GenBank/DDBJ databases">
        <title>The Genome Sequence of Cladophialophora bantiana CBS 173.52.</title>
        <authorList>
            <consortium name="The Broad Institute Genomics Platform"/>
            <person name="Cuomo C."/>
            <person name="de Hoog S."/>
            <person name="Gorbushina A."/>
            <person name="Stielow B."/>
            <person name="Teixiera M."/>
            <person name="Abouelleil A."/>
            <person name="Chapman S.B."/>
            <person name="Priest M."/>
            <person name="Young S.K."/>
            <person name="Wortman J."/>
            <person name="Nusbaum C."/>
            <person name="Birren B."/>
        </authorList>
    </citation>
    <scope>NUCLEOTIDE SEQUENCE [LARGE SCALE GENOMIC DNA]</scope>
    <source>
        <strain evidence="12">CBS 173.52</strain>
    </source>
</reference>
<dbReference type="GeneID" id="27693920"/>
<keyword evidence="6 7" id="KW-0539">Nucleus</keyword>
<dbReference type="Pfam" id="PF08772">
    <property type="entry name" value="Zn_ribbon_NOB1"/>
    <property type="match status" value="1"/>
</dbReference>
<feature type="region of interest" description="Disordered" evidence="9">
    <location>
        <begin position="402"/>
        <end position="446"/>
    </location>
</feature>
<proteinExistence type="inferred from homology"/>
<dbReference type="Proteomes" id="UP000053789">
    <property type="component" value="Unassembled WGS sequence"/>
</dbReference>
<feature type="binding site" evidence="8">
    <location>
        <position position="320"/>
    </location>
    <ligand>
        <name>Zn(2+)</name>
        <dbReference type="ChEBI" id="CHEBI:29105"/>
    </ligand>
</feature>
<name>A0A0D2IRE1_CLAB1</name>
<protein>
    <recommendedName>
        <fullName evidence="7">20S-pre-rRNA D-site endonuclease NOB1</fullName>
    </recommendedName>
</protein>
<keyword evidence="2" id="KW-0540">Nuclease</keyword>
<evidence type="ECO:0000256" key="8">
    <source>
        <dbReference type="PIRSR" id="PIRSR037125-1"/>
    </source>
</evidence>
<feature type="compositionally biased region" description="Polar residues" evidence="9">
    <location>
        <begin position="204"/>
        <end position="220"/>
    </location>
</feature>
<dbReference type="GO" id="GO:0030688">
    <property type="term" value="C:preribosome, small subunit precursor"/>
    <property type="evidence" value="ECO:0007669"/>
    <property type="project" value="TreeGrafter"/>
</dbReference>
<gene>
    <name evidence="12" type="ORF">Z519_00992</name>
</gene>
<evidence type="ECO:0000256" key="1">
    <source>
        <dbReference type="ARBA" id="ARBA00005858"/>
    </source>
</evidence>
<feature type="compositionally biased region" description="Basic and acidic residues" evidence="9">
    <location>
        <begin position="402"/>
        <end position="411"/>
    </location>
</feature>
<evidence type="ECO:0000256" key="3">
    <source>
        <dbReference type="ARBA" id="ARBA00022723"/>
    </source>
</evidence>
<dbReference type="SUPFAM" id="SSF144206">
    <property type="entry name" value="NOB1 zinc finger-like"/>
    <property type="match status" value="1"/>
</dbReference>
<dbReference type="GO" id="GO:0046872">
    <property type="term" value="F:metal ion binding"/>
    <property type="evidence" value="ECO:0007669"/>
    <property type="project" value="UniProtKB-UniRule"/>
</dbReference>
<evidence type="ECO:0000313" key="12">
    <source>
        <dbReference type="EMBL" id="KIW99329.1"/>
    </source>
</evidence>
<dbReference type="AlphaFoldDB" id="A0A0D2IRE1"/>
<evidence type="ECO:0000259" key="11">
    <source>
        <dbReference type="Pfam" id="PF17146"/>
    </source>
</evidence>
<dbReference type="Pfam" id="PF17146">
    <property type="entry name" value="PIN_6"/>
    <property type="match status" value="1"/>
</dbReference>
<dbReference type="GO" id="GO:0016787">
    <property type="term" value="F:hydrolase activity"/>
    <property type="evidence" value="ECO:0007669"/>
    <property type="project" value="UniProtKB-KW"/>
</dbReference>
<dbReference type="InterPro" id="IPR039907">
    <property type="entry name" value="NOB1"/>
</dbReference>
<comment type="subcellular location">
    <subcellularLocation>
        <location evidence="7">Nucleus</location>
        <location evidence="7">Nucleolus</location>
    </subcellularLocation>
</comment>
<organism evidence="12 13">
    <name type="scientific">Cladophialophora bantiana (strain ATCC 10958 / CBS 173.52 / CDC B-1940 / NIH 8579)</name>
    <name type="common">Xylohypha bantiana</name>
    <dbReference type="NCBI Taxonomy" id="1442370"/>
    <lineage>
        <taxon>Eukaryota</taxon>
        <taxon>Fungi</taxon>
        <taxon>Dikarya</taxon>
        <taxon>Ascomycota</taxon>
        <taxon>Pezizomycotina</taxon>
        <taxon>Eurotiomycetes</taxon>
        <taxon>Chaetothyriomycetidae</taxon>
        <taxon>Chaetothyriales</taxon>
        <taxon>Herpotrichiellaceae</taxon>
        <taxon>Cladophialophora</taxon>
    </lineage>
</organism>
<dbReference type="Gene3D" id="6.20.210.10">
    <property type="entry name" value="Nin one binding (NOB1), Zn-ribbon-like"/>
    <property type="match status" value="1"/>
</dbReference>
<comment type="function">
    <text evidence="7">Required for the synthesis of 40S ribosome subunits. Has a role in processing 20S pre-rRNA into the mature 18S rRNA, where it is required for cleavage at the 3' end of the mature 18S rRNA (D-site). Accompanies the 20S pre-rRNA from the nucleus to the cytoplasm.</text>
</comment>
<evidence type="ECO:0000256" key="7">
    <source>
        <dbReference type="PIRNR" id="PIRNR037125"/>
    </source>
</evidence>
<dbReference type="OrthoDB" id="446759at2759"/>
<feature type="domain" description="Nin one binding (NOB1) Zn-ribbon-like" evidence="10">
    <location>
        <begin position="292"/>
        <end position="363"/>
    </location>
</feature>
<keyword evidence="4" id="KW-0378">Hydrolase</keyword>
<feature type="binding site" evidence="8">
    <location>
        <position position="305"/>
    </location>
    <ligand>
        <name>Zn(2+)</name>
        <dbReference type="ChEBI" id="CHEBI:29105"/>
    </ligand>
</feature>
<dbReference type="HOGENOM" id="CLU_024666_2_0_1"/>
<feature type="region of interest" description="Disordered" evidence="9">
    <location>
        <begin position="350"/>
        <end position="381"/>
    </location>
</feature>
<comment type="similarity">
    <text evidence="1 7">Belongs to the NOB1 family.</text>
</comment>
<feature type="domain" description="Ribonuclease PIN" evidence="11">
    <location>
        <begin position="19"/>
        <end position="110"/>
    </location>
</feature>
<dbReference type="InterPro" id="IPR014881">
    <property type="entry name" value="NOB1_Zn-bd"/>
</dbReference>
<dbReference type="PANTHER" id="PTHR12814">
    <property type="entry name" value="RNA-BINDING PROTEIN NOB1"/>
    <property type="match status" value="1"/>
</dbReference>
<dbReference type="EMBL" id="KN846980">
    <property type="protein sequence ID" value="KIW99329.1"/>
    <property type="molecule type" value="Genomic_DNA"/>
</dbReference>
<feature type="region of interest" description="Disordered" evidence="9">
    <location>
        <begin position="179"/>
        <end position="238"/>
    </location>
</feature>
<dbReference type="FunFam" id="3.40.50.1010:FF:000020">
    <property type="entry name" value="20S-pre-rRNA D-site endonuclease NOB1"/>
    <property type="match status" value="1"/>
</dbReference>
<feature type="binding site" evidence="8">
    <location>
        <position position="317"/>
    </location>
    <ligand>
        <name>Zn(2+)</name>
        <dbReference type="ChEBI" id="CHEBI:29105"/>
    </ligand>
</feature>
<dbReference type="InterPro" id="IPR033411">
    <property type="entry name" value="Ribonuclease_PIN"/>
</dbReference>
<evidence type="ECO:0000256" key="9">
    <source>
        <dbReference type="SAM" id="MobiDB-lite"/>
    </source>
</evidence>
<feature type="binding site" evidence="8">
    <location>
        <position position="302"/>
    </location>
    <ligand>
        <name>Zn(2+)</name>
        <dbReference type="ChEBI" id="CHEBI:29105"/>
    </ligand>
</feature>
<dbReference type="PIRSF" id="PIRSF037125">
    <property type="entry name" value="D-site_20S_pre-rRNA_nuclease"/>
    <property type="match status" value="1"/>
</dbReference>
<dbReference type="GO" id="GO:0005737">
    <property type="term" value="C:cytoplasm"/>
    <property type="evidence" value="ECO:0007669"/>
    <property type="project" value="UniProtKB-ARBA"/>
</dbReference>
<dbReference type="CDD" id="cd09876">
    <property type="entry name" value="PIN_Nob1-like"/>
    <property type="match status" value="1"/>
</dbReference>
<dbReference type="GO" id="GO:0030490">
    <property type="term" value="P:maturation of SSU-rRNA"/>
    <property type="evidence" value="ECO:0007669"/>
    <property type="project" value="TreeGrafter"/>
</dbReference>
<dbReference type="PANTHER" id="PTHR12814:SF2">
    <property type="entry name" value="RNA-BINDING PROTEIN NOB1"/>
    <property type="match status" value="1"/>
</dbReference>